<feature type="domain" description="Peptidase M20 dimerisation" evidence="6">
    <location>
        <begin position="169"/>
        <end position="276"/>
    </location>
</feature>
<dbReference type="Pfam" id="PF01546">
    <property type="entry name" value="Peptidase_M20"/>
    <property type="match status" value="1"/>
</dbReference>
<dbReference type="PROSITE" id="PS00758">
    <property type="entry name" value="ARGE_DAPE_CPG2_1"/>
    <property type="match status" value="1"/>
</dbReference>
<dbReference type="Pfam" id="PF07687">
    <property type="entry name" value="M20_dimer"/>
    <property type="match status" value="1"/>
</dbReference>
<evidence type="ECO:0000256" key="5">
    <source>
        <dbReference type="ARBA" id="ARBA00023285"/>
    </source>
</evidence>
<comment type="cofactor">
    <cofactor evidence="1">
        <name>Zn(2+)</name>
        <dbReference type="ChEBI" id="CHEBI:29105"/>
    </cofactor>
</comment>
<dbReference type="InterPro" id="IPR050072">
    <property type="entry name" value="Peptidase_M20A"/>
</dbReference>
<gene>
    <name evidence="7" type="ORF">R9Z33_23225</name>
</gene>
<dbReference type="InterPro" id="IPR001261">
    <property type="entry name" value="ArgE/DapE_CS"/>
</dbReference>
<accession>A0ABZ0PH71</accession>
<dbReference type="InterPro" id="IPR002933">
    <property type="entry name" value="Peptidase_M20"/>
</dbReference>
<dbReference type="Gene3D" id="3.40.630.10">
    <property type="entry name" value="Zn peptidases"/>
    <property type="match status" value="1"/>
</dbReference>
<evidence type="ECO:0000256" key="3">
    <source>
        <dbReference type="ARBA" id="ARBA00022801"/>
    </source>
</evidence>
<evidence type="ECO:0000256" key="1">
    <source>
        <dbReference type="ARBA" id="ARBA00001947"/>
    </source>
</evidence>
<reference evidence="7 8" key="1">
    <citation type="submission" date="2023-11" db="EMBL/GenBank/DDBJ databases">
        <title>Arctic aerobic anoxygenic photoheterotroph Sediminicoccus rosea KRV36 adapts its photosynthesis to long days of polar summer.</title>
        <authorList>
            <person name="Tomasch J."/>
            <person name="Kopejtka K."/>
            <person name="Bily T."/>
            <person name="Gardiner A.T."/>
            <person name="Gardian Z."/>
            <person name="Shivaramu S."/>
            <person name="Koblizek M."/>
            <person name="Engelhardt F."/>
            <person name="Kaftan D."/>
        </authorList>
    </citation>
    <scope>NUCLEOTIDE SEQUENCE [LARGE SCALE GENOMIC DNA]</scope>
    <source>
        <strain evidence="7 8">R-30</strain>
    </source>
</reference>
<dbReference type="Proteomes" id="UP001305521">
    <property type="component" value="Chromosome"/>
</dbReference>
<dbReference type="SUPFAM" id="SSF55031">
    <property type="entry name" value="Bacterial exopeptidase dimerisation domain"/>
    <property type="match status" value="1"/>
</dbReference>
<sequence>MQNLPWENELARLAADLVRMDSRSHLSNIAVADRIEAELDGFEIERLDYVDGAGVAKRALVAHRGGPGGLALSGHMDTVPATGWTDDPWSGAIRDGVLHGLGAVDMKGAVAACIMAAKQAPRATLLITTDEETTKQGARIIAGQSKLAQKAGLAGIVVAEPTSLIPVRGHRAHIAFTATAEGVQAHSSTGKGLNANWALIPFLVEVKAMFERLRNDPSLQDTAYDPVFSDFNLVVDNHGTAVNVTVAKATARIKFRYSHKIDPSPVLSVMREAARANGLTLEEAHEGHPPELPADHPLIRRACAITGEAARTAPYGTDASELQAIAPCVVLGPGPIETAHTPHESVALDQLNRAVPIFQSLLAG</sequence>
<proteinExistence type="predicted"/>
<dbReference type="InterPro" id="IPR011650">
    <property type="entry name" value="Peptidase_M20_dimer"/>
</dbReference>
<keyword evidence="4" id="KW-0862">Zinc</keyword>
<evidence type="ECO:0000313" key="7">
    <source>
        <dbReference type="EMBL" id="WPB84991.1"/>
    </source>
</evidence>
<dbReference type="PANTHER" id="PTHR43808">
    <property type="entry name" value="ACETYLORNITHINE DEACETYLASE"/>
    <property type="match status" value="1"/>
</dbReference>
<dbReference type="RefSeq" id="WP_318648955.1">
    <property type="nucleotide sequence ID" value="NZ_CP137852.1"/>
</dbReference>
<keyword evidence="2" id="KW-0479">Metal-binding</keyword>
<keyword evidence="8" id="KW-1185">Reference proteome</keyword>
<name>A0ABZ0PH71_9PROT</name>
<organism evidence="7 8">
    <name type="scientific">Sediminicoccus rosea</name>
    <dbReference type="NCBI Taxonomy" id="1225128"/>
    <lineage>
        <taxon>Bacteria</taxon>
        <taxon>Pseudomonadati</taxon>
        <taxon>Pseudomonadota</taxon>
        <taxon>Alphaproteobacteria</taxon>
        <taxon>Acetobacterales</taxon>
        <taxon>Roseomonadaceae</taxon>
        <taxon>Sediminicoccus</taxon>
    </lineage>
</organism>
<keyword evidence="5" id="KW-0170">Cobalt</keyword>
<dbReference type="SUPFAM" id="SSF53187">
    <property type="entry name" value="Zn-dependent exopeptidases"/>
    <property type="match status" value="1"/>
</dbReference>
<evidence type="ECO:0000256" key="4">
    <source>
        <dbReference type="ARBA" id="ARBA00022833"/>
    </source>
</evidence>
<evidence type="ECO:0000313" key="8">
    <source>
        <dbReference type="Proteomes" id="UP001305521"/>
    </source>
</evidence>
<dbReference type="InterPro" id="IPR036264">
    <property type="entry name" value="Bact_exopeptidase_dim_dom"/>
</dbReference>
<keyword evidence="3" id="KW-0378">Hydrolase</keyword>
<protein>
    <submittedName>
        <fullName evidence="7">M20/M25/M40 family metallo-hydrolase</fullName>
    </submittedName>
</protein>
<dbReference type="Gene3D" id="3.30.70.360">
    <property type="match status" value="1"/>
</dbReference>
<evidence type="ECO:0000259" key="6">
    <source>
        <dbReference type="Pfam" id="PF07687"/>
    </source>
</evidence>
<dbReference type="PANTHER" id="PTHR43808:SF31">
    <property type="entry name" value="N-ACETYL-L-CITRULLINE DEACETYLASE"/>
    <property type="match status" value="1"/>
</dbReference>
<evidence type="ECO:0000256" key="2">
    <source>
        <dbReference type="ARBA" id="ARBA00022723"/>
    </source>
</evidence>
<dbReference type="EMBL" id="CP137852">
    <property type="protein sequence ID" value="WPB84991.1"/>
    <property type="molecule type" value="Genomic_DNA"/>
</dbReference>